<evidence type="ECO:0000313" key="4">
    <source>
        <dbReference type="Proteomes" id="UP000694865"/>
    </source>
</evidence>
<evidence type="ECO:0000259" key="3">
    <source>
        <dbReference type="Pfam" id="PF00685"/>
    </source>
</evidence>
<dbReference type="SUPFAM" id="SSF52540">
    <property type="entry name" value="P-loop containing nucleoside triphosphate hydrolases"/>
    <property type="match status" value="1"/>
</dbReference>
<accession>A0ABM0M452</accession>
<keyword evidence="2" id="KW-0808">Transferase</keyword>
<organism evidence="4 5">
    <name type="scientific">Saccoglossus kowalevskii</name>
    <name type="common">Acorn worm</name>
    <dbReference type="NCBI Taxonomy" id="10224"/>
    <lineage>
        <taxon>Eukaryota</taxon>
        <taxon>Metazoa</taxon>
        <taxon>Hemichordata</taxon>
        <taxon>Enteropneusta</taxon>
        <taxon>Harrimaniidae</taxon>
        <taxon>Saccoglossus</taxon>
    </lineage>
</organism>
<comment type="similarity">
    <text evidence="1">Belongs to the sulfotransferase 1 family.</text>
</comment>
<dbReference type="InterPro" id="IPR000863">
    <property type="entry name" value="Sulfotransferase_dom"/>
</dbReference>
<dbReference type="Proteomes" id="UP000694865">
    <property type="component" value="Unplaced"/>
</dbReference>
<reference evidence="5" key="1">
    <citation type="submission" date="2025-08" db="UniProtKB">
        <authorList>
            <consortium name="RefSeq"/>
        </authorList>
    </citation>
    <scope>IDENTIFICATION</scope>
    <source>
        <tissue evidence="5">Testes</tissue>
    </source>
</reference>
<feature type="domain" description="Sulfotransferase" evidence="3">
    <location>
        <begin position="27"/>
        <end position="208"/>
    </location>
</feature>
<evidence type="ECO:0000313" key="5">
    <source>
        <dbReference type="RefSeq" id="XP_006814793.1"/>
    </source>
</evidence>
<dbReference type="InterPro" id="IPR027417">
    <property type="entry name" value="P-loop_NTPase"/>
</dbReference>
<protein>
    <submittedName>
        <fullName evidence="5">Estrogen sulfotransferase Ste2-like</fullName>
    </submittedName>
</protein>
<name>A0ABM0M452_SACKO</name>
<gene>
    <name evidence="5" type="primary">LOC100367971</name>
</gene>
<dbReference type="RefSeq" id="XP_006814793.1">
    <property type="nucleotide sequence ID" value="XM_006814730.1"/>
</dbReference>
<dbReference type="PANTHER" id="PTHR11783">
    <property type="entry name" value="SULFOTRANSFERASE SULT"/>
    <property type="match status" value="1"/>
</dbReference>
<dbReference type="Gene3D" id="3.40.50.300">
    <property type="entry name" value="P-loop containing nucleotide triphosphate hydrolases"/>
    <property type="match status" value="1"/>
</dbReference>
<evidence type="ECO:0000256" key="1">
    <source>
        <dbReference type="ARBA" id="ARBA00005771"/>
    </source>
</evidence>
<keyword evidence="4" id="KW-1185">Reference proteome</keyword>
<proteinExistence type="inferred from homology"/>
<evidence type="ECO:0000256" key="2">
    <source>
        <dbReference type="ARBA" id="ARBA00022679"/>
    </source>
</evidence>
<dbReference type="GeneID" id="100367971"/>
<dbReference type="Pfam" id="PF00685">
    <property type="entry name" value="Sulfotransfer_1"/>
    <property type="match status" value="1"/>
</dbReference>
<sequence>MVDAETIANSRIDIQVDKIRRFQVRSDDIFVITYPKSGTTWMKELVPLVLNGGDIEAIKDKAPDARMPYIDFALTSDLLVKNMLSDFGVNEDFDLNKRMSPRTMVSHLEAKYLPQQIEEKKCKVIYVARNPKDVAVSCFHFVQALLKRIDNSQCYKSFSAFLPDFIICKNDAQHVIYDGSLWKDHVLHWWSRRHDSNVLFMFYEDMKQVNSIFTHYTSHHIKRKSRVNMCLIF</sequence>